<sequence>MTSHDLDRRTAEAEAWLDTLDPGRTPADDTADLAAIAAAVTEVAAAEERVRAAVRVARANGRSWARIGLALGVSRQSAHERFGTRTDVT</sequence>
<accession>A0A7W9GP23</accession>
<organism evidence="1 2">
    <name type="scientific">Jiangella mangrovi</name>
    <dbReference type="NCBI Taxonomy" id="1524084"/>
    <lineage>
        <taxon>Bacteria</taxon>
        <taxon>Bacillati</taxon>
        <taxon>Actinomycetota</taxon>
        <taxon>Actinomycetes</taxon>
        <taxon>Jiangellales</taxon>
        <taxon>Jiangellaceae</taxon>
        <taxon>Jiangella</taxon>
    </lineage>
</organism>
<name>A0A7W9GP23_9ACTN</name>
<dbReference type="RefSeq" id="WP_184821483.1">
    <property type="nucleotide sequence ID" value="NZ_JACHMM010000001.1"/>
</dbReference>
<evidence type="ECO:0000313" key="1">
    <source>
        <dbReference type="EMBL" id="MBB5787445.1"/>
    </source>
</evidence>
<evidence type="ECO:0000313" key="2">
    <source>
        <dbReference type="Proteomes" id="UP000542813"/>
    </source>
</evidence>
<dbReference type="Proteomes" id="UP000542813">
    <property type="component" value="Unassembled WGS sequence"/>
</dbReference>
<keyword evidence="2" id="KW-1185">Reference proteome</keyword>
<gene>
    <name evidence="1" type="ORF">HD601_002020</name>
</gene>
<dbReference type="EMBL" id="JACHMM010000001">
    <property type="protein sequence ID" value="MBB5787445.1"/>
    <property type="molecule type" value="Genomic_DNA"/>
</dbReference>
<proteinExistence type="predicted"/>
<comment type="caution">
    <text evidence="1">The sequence shown here is derived from an EMBL/GenBank/DDBJ whole genome shotgun (WGS) entry which is preliminary data.</text>
</comment>
<reference evidence="1 2" key="1">
    <citation type="submission" date="2020-08" db="EMBL/GenBank/DDBJ databases">
        <title>Sequencing the genomes of 1000 actinobacteria strains.</title>
        <authorList>
            <person name="Klenk H.-P."/>
        </authorList>
    </citation>
    <scope>NUCLEOTIDE SEQUENCE [LARGE SCALE GENOMIC DNA]</scope>
    <source>
        <strain evidence="1 2">DSM 102122</strain>
    </source>
</reference>
<protein>
    <submittedName>
        <fullName evidence="1">Uncharacterized protein</fullName>
    </submittedName>
</protein>
<dbReference type="AlphaFoldDB" id="A0A7W9GP23"/>